<dbReference type="EMBL" id="CP129113">
    <property type="protein sequence ID" value="WLV23731.1"/>
    <property type="molecule type" value="Genomic_DNA"/>
</dbReference>
<gene>
    <name evidence="1" type="ORF">QR721_08750</name>
</gene>
<accession>A0ABY9KSN8</accession>
<dbReference type="SUPFAM" id="SSF111126">
    <property type="entry name" value="Ligand-binding domain in the NO signalling and Golgi transport"/>
    <property type="match status" value="1"/>
</dbReference>
<dbReference type="Gene3D" id="3.30.1380.20">
    <property type="entry name" value="Trafficking protein particle complex subunit 3"/>
    <property type="match status" value="1"/>
</dbReference>
<sequence length="147" mass="16794">MKKINEGNGFPPSLLEDLHSSGSAYDVLRYIGLPELFGGETHILLYFMGRKLARHFTFNELDDIYNAFERLGWGKLELVKEKRKELVFSLMDDSIARKLTSALPVDFRLEAGFLAEAVHMAFDKSAECMDDINFKIHSVRLTVLYTS</sequence>
<protein>
    <submittedName>
        <fullName evidence="1">DUF2507 domain-containing protein</fullName>
    </submittedName>
</protein>
<dbReference type="RefSeq" id="WP_348026035.1">
    <property type="nucleotide sequence ID" value="NZ_CP129113.1"/>
</dbReference>
<dbReference type="Pfam" id="PF10702">
    <property type="entry name" value="DUF2507"/>
    <property type="match status" value="1"/>
</dbReference>
<proteinExistence type="predicted"/>
<reference evidence="1" key="1">
    <citation type="submission" date="2023-06" db="EMBL/GenBank/DDBJ databases">
        <title>A Treasure from Seagulls: Isolation and Description of Aciduricobacillus qingdaonensis gen. nov., sp. nov., a Rare Obligately Uric Acid-utilizing Member in the Family Bacillaceae.</title>
        <authorList>
            <person name="Liu W."/>
            <person name="Wang B."/>
        </authorList>
    </citation>
    <scope>NUCLEOTIDE SEQUENCE</scope>
    <source>
        <strain evidence="1">44XB</strain>
    </source>
</reference>
<name>A0ABY9KSN8_9BACI</name>
<evidence type="ECO:0000313" key="2">
    <source>
        <dbReference type="Proteomes" id="UP001180087"/>
    </source>
</evidence>
<evidence type="ECO:0000313" key="1">
    <source>
        <dbReference type="EMBL" id="WLV23731.1"/>
    </source>
</evidence>
<keyword evidence="2" id="KW-1185">Reference proteome</keyword>
<dbReference type="Proteomes" id="UP001180087">
    <property type="component" value="Chromosome"/>
</dbReference>
<dbReference type="InterPro" id="IPR024096">
    <property type="entry name" value="NO_sig/Golgi_transp_ligand-bd"/>
</dbReference>
<dbReference type="InterPro" id="IPR019642">
    <property type="entry name" value="DUF2507"/>
</dbReference>
<organism evidence="1 2">
    <name type="scientific">Aciduricibacillus chroicocephali</name>
    <dbReference type="NCBI Taxonomy" id="3054939"/>
    <lineage>
        <taxon>Bacteria</taxon>
        <taxon>Bacillati</taxon>
        <taxon>Bacillota</taxon>
        <taxon>Bacilli</taxon>
        <taxon>Bacillales</taxon>
        <taxon>Bacillaceae</taxon>
        <taxon>Aciduricibacillus</taxon>
    </lineage>
</organism>